<name>A0A9X2PYF0_9BACT</name>
<evidence type="ECO:0000256" key="1">
    <source>
        <dbReference type="SAM" id="SignalP"/>
    </source>
</evidence>
<keyword evidence="1" id="KW-0732">Signal</keyword>
<evidence type="ECO:0000313" key="3">
    <source>
        <dbReference type="Proteomes" id="UP001155027"/>
    </source>
</evidence>
<feature type="chain" id="PRO_5040742498" description="DUF3078 domain-containing protein" evidence="1">
    <location>
        <begin position="25"/>
        <end position="319"/>
    </location>
</feature>
<accession>A0A9X2PYF0</accession>
<dbReference type="Pfam" id="PF11276">
    <property type="entry name" value="DUF3078"/>
    <property type="match status" value="1"/>
</dbReference>
<evidence type="ECO:0000313" key="2">
    <source>
        <dbReference type="EMBL" id="MCS3677049.1"/>
    </source>
</evidence>
<dbReference type="Proteomes" id="UP001155027">
    <property type="component" value="Unassembled WGS sequence"/>
</dbReference>
<comment type="caution">
    <text evidence="2">The sequence shown here is derived from an EMBL/GenBank/DDBJ whole genome shotgun (WGS) entry which is preliminary data.</text>
</comment>
<sequence length="319" mass="34982">MPYHPISSALAVLCLFLVGLPVSAQPGVPSLPNPQESPTSDTADAEWESELTGKISVSQAAYRNWQEGGVNSLSFTTSLDGATERKGDRWAQAYTARFALGYINQEDQEVRKAEDRIRLQANLQYQGDGFFNTFSPTLAGDLRTQFAPGFAYSDNPYEDEAGVDPNNPRIDEDPPVRTSSFFAPGTVTESIGLTYDPLDPLSLRLGVAAKQTVVAEPDFRVLYGVDPDNLVRSEAGGQFSANLDQQLSESIRYRSQLDVFFAVNQLDNPPDAVWDNVINLQVNDWITTDLEFVALFDEDTSSAIQIREAISVGVSVTLL</sequence>
<dbReference type="EMBL" id="JANUAU010000002">
    <property type="protein sequence ID" value="MCS3677049.1"/>
    <property type="molecule type" value="Genomic_DNA"/>
</dbReference>
<dbReference type="AlphaFoldDB" id="A0A9X2PYF0"/>
<reference evidence="2" key="1">
    <citation type="submission" date="2022-08" db="EMBL/GenBank/DDBJ databases">
        <title>Genomic Encyclopedia of Type Strains, Phase V (KMG-V): Genome sequencing to study the core and pangenomes of soil and plant-associated prokaryotes.</title>
        <authorList>
            <person name="Whitman W."/>
        </authorList>
    </citation>
    <scope>NUCLEOTIDE SEQUENCE</scope>
    <source>
        <strain evidence="2">0</strain>
    </source>
</reference>
<organism evidence="2 3">
    <name type="scientific">Salinibacter ruber</name>
    <dbReference type="NCBI Taxonomy" id="146919"/>
    <lineage>
        <taxon>Bacteria</taxon>
        <taxon>Pseudomonadati</taxon>
        <taxon>Rhodothermota</taxon>
        <taxon>Rhodothermia</taxon>
        <taxon>Rhodothermales</taxon>
        <taxon>Salinibacteraceae</taxon>
        <taxon>Salinibacter</taxon>
    </lineage>
</organism>
<dbReference type="RefSeq" id="WP_103016844.1">
    <property type="nucleotide sequence ID" value="NZ_JANTZC010000012.1"/>
</dbReference>
<protein>
    <recommendedName>
        <fullName evidence="4">DUF3078 domain-containing protein</fullName>
    </recommendedName>
</protein>
<gene>
    <name evidence="2" type="ORF">GGP71_000956</name>
</gene>
<dbReference type="InterPro" id="IPR021428">
    <property type="entry name" value="DUF3078"/>
</dbReference>
<proteinExistence type="predicted"/>
<feature type="signal peptide" evidence="1">
    <location>
        <begin position="1"/>
        <end position="24"/>
    </location>
</feature>
<evidence type="ECO:0008006" key="4">
    <source>
        <dbReference type="Google" id="ProtNLM"/>
    </source>
</evidence>